<reference evidence="3 4" key="1">
    <citation type="journal article" date="2013" name="Genome Announc.">
        <title>Draft Genome Sequence of Holospora undulata Strain HU1, a Micronucleus-Specific Symbiont of the Ciliate Paramecium caudatum.</title>
        <authorList>
            <person name="Dohra H."/>
            <person name="Suzuki H."/>
            <person name="Suzuki T."/>
            <person name="Tanaka K."/>
            <person name="Fujishima M."/>
        </authorList>
    </citation>
    <scope>NUCLEOTIDE SEQUENCE [LARGE SCALE GENOMIC DNA]</scope>
    <source>
        <strain evidence="3 4">HU1</strain>
    </source>
</reference>
<dbReference type="GO" id="GO:0008168">
    <property type="term" value="F:methyltransferase activity"/>
    <property type="evidence" value="ECO:0007669"/>
    <property type="project" value="UniProtKB-KW"/>
</dbReference>
<dbReference type="Gene3D" id="2.20.25.110">
    <property type="entry name" value="S-adenosyl-L-methionine-dependent methyltransferases"/>
    <property type="match status" value="1"/>
</dbReference>
<proteinExistence type="predicted"/>
<evidence type="ECO:0000256" key="1">
    <source>
        <dbReference type="ARBA" id="ARBA00022679"/>
    </source>
</evidence>
<keyword evidence="3" id="KW-0489">Methyltransferase</keyword>
<dbReference type="PANTHER" id="PTHR43861">
    <property type="entry name" value="TRANS-ACONITATE 2-METHYLTRANSFERASE-RELATED"/>
    <property type="match status" value="1"/>
</dbReference>
<dbReference type="CDD" id="cd02440">
    <property type="entry name" value="AdoMet_MTases"/>
    <property type="match status" value="1"/>
</dbReference>
<dbReference type="Proteomes" id="UP000026922">
    <property type="component" value="Unassembled WGS sequence"/>
</dbReference>
<keyword evidence="4" id="KW-1185">Reference proteome</keyword>
<comment type="caution">
    <text evidence="3">The sequence shown here is derived from an EMBL/GenBank/DDBJ whole genome shotgun (WGS) entry which is preliminary data.</text>
</comment>
<dbReference type="AlphaFoldDB" id="A0A061JIN2"/>
<protein>
    <submittedName>
        <fullName evidence="3">Putative methyltransferase</fullName>
    </submittedName>
</protein>
<dbReference type="RefSeq" id="WP_006303718.1">
    <property type="nucleotide sequence ID" value="NZ_ARPM03000132.1"/>
</dbReference>
<dbReference type="SUPFAM" id="SSF53335">
    <property type="entry name" value="S-adenosyl-L-methionine-dependent methyltransferases"/>
    <property type="match status" value="1"/>
</dbReference>
<organism evidence="3 4">
    <name type="scientific">Holospora undulata HU1</name>
    <dbReference type="NCBI Taxonomy" id="1321371"/>
    <lineage>
        <taxon>Bacteria</taxon>
        <taxon>Pseudomonadati</taxon>
        <taxon>Pseudomonadota</taxon>
        <taxon>Alphaproteobacteria</taxon>
        <taxon>Holosporales</taxon>
        <taxon>Holosporaceae</taxon>
        <taxon>Holospora</taxon>
    </lineage>
</organism>
<dbReference type="GO" id="GO:0032259">
    <property type="term" value="P:methylation"/>
    <property type="evidence" value="ECO:0007669"/>
    <property type="project" value="UniProtKB-KW"/>
</dbReference>
<evidence type="ECO:0000313" key="4">
    <source>
        <dbReference type="Proteomes" id="UP000026922"/>
    </source>
</evidence>
<dbReference type="EMBL" id="ARPM03000132">
    <property type="protein sequence ID" value="ETZ04954.1"/>
    <property type="molecule type" value="Genomic_DNA"/>
</dbReference>
<sequence>MDKALDTYLSLCSEVYDLSKPNPPEDAYAFYRDYAMNSNAPILEPMCGTGRFLLSLLEEGFNVHGFDASDHMLKVLHAKAKVKNLEATVWKGFVEDLKRPEKYNLIFIPSGSFCLIINPVQVEKSLKAIYDHLADGGIFLFEAETLQAVPKEGIWRGSVWPKPNGQKIILSQLATMQDDICTSLCKYELMEAGNIIHTEIEELRVKIYDQDQLMEILKSAGFKHIRTLKAFDQSSEPASLDESIIYECRK</sequence>
<dbReference type="Gene3D" id="3.40.50.150">
    <property type="entry name" value="Vaccinia Virus protein VP39"/>
    <property type="match status" value="1"/>
</dbReference>
<keyword evidence="1 3" id="KW-0808">Transferase</keyword>
<accession>A0A061JIN2</accession>
<dbReference type="InterPro" id="IPR029063">
    <property type="entry name" value="SAM-dependent_MTases_sf"/>
</dbReference>
<gene>
    <name evidence="3" type="ORF">K737_300649</name>
</gene>
<evidence type="ECO:0000313" key="3">
    <source>
        <dbReference type="EMBL" id="ETZ04954.1"/>
    </source>
</evidence>
<name>A0A061JIN2_9PROT</name>
<dbReference type="Pfam" id="PF13649">
    <property type="entry name" value="Methyltransf_25"/>
    <property type="match status" value="1"/>
</dbReference>
<evidence type="ECO:0000259" key="2">
    <source>
        <dbReference type="Pfam" id="PF13649"/>
    </source>
</evidence>
<feature type="domain" description="Methyltransferase" evidence="2">
    <location>
        <begin position="42"/>
        <end position="137"/>
    </location>
</feature>
<dbReference type="InterPro" id="IPR041698">
    <property type="entry name" value="Methyltransf_25"/>
</dbReference>